<keyword evidence="9 12" id="KW-0472">Membrane</keyword>
<keyword evidence="3 12" id="KW-0132">Cell division</keyword>
<proteinExistence type="inferred from homology"/>
<comment type="pathway">
    <text evidence="12">Cell wall biogenesis; peptidoglycan biosynthesis.</text>
</comment>
<feature type="transmembrane region" description="Helical" evidence="12">
    <location>
        <begin position="266"/>
        <end position="283"/>
    </location>
</feature>
<reference evidence="14 15" key="1">
    <citation type="submission" date="2023-10" db="EMBL/GenBank/DDBJ databases">
        <title>Bacteria for the degradation of biodegradable plastic PBAT(Polybutylene adipate terephthalate).</title>
        <authorList>
            <person name="Weon H.-Y."/>
            <person name="Yeon J."/>
        </authorList>
    </citation>
    <scope>NUCLEOTIDE SEQUENCE [LARGE SCALE GENOMIC DNA]</scope>
    <source>
        <strain evidence="14 15">SBD 7-3</strain>
    </source>
</reference>
<dbReference type="Proteomes" id="UP001303946">
    <property type="component" value="Chromosome"/>
</dbReference>
<evidence type="ECO:0000256" key="13">
    <source>
        <dbReference type="NCBIfam" id="TIGR00445"/>
    </source>
</evidence>
<accession>A0ABZ0D281</accession>
<name>A0ABZ0D281_9BURK</name>
<evidence type="ECO:0000256" key="9">
    <source>
        <dbReference type="ARBA" id="ARBA00023136"/>
    </source>
</evidence>
<evidence type="ECO:0000313" key="15">
    <source>
        <dbReference type="Proteomes" id="UP001303946"/>
    </source>
</evidence>
<evidence type="ECO:0000256" key="12">
    <source>
        <dbReference type="HAMAP-Rule" id="MF_00038"/>
    </source>
</evidence>
<evidence type="ECO:0000256" key="10">
    <source>
        <dbReference type="ARBA" id="ARBA00023306"/>
    </source>
</evidence>
<comment type="subcellular location">
    <subcellularLocation>
        <location evidence="12">Cell membrane</location>
        <topology evidence="12">Multi-pass membrane protein</topology>
    </subcellularLocation>
    <subcellularLocation>
        <location evidence="1">Membrane</location>
        <topology evidence="1">Multi-pass membrane protein</topology>
    </subcellularLocation>
</comment>
<evidence type="ECO:0000256" key="5">
    <source>
        <dbReference type="ARBA" id="ARBA00022692"/>
    </source>
</evidence>
<feature type="transmembrane region" description="Helical" evidence="12">
    <location>
        <begin position="138"/>
        <end position="157"/>
    </location>
</feature>
<feature type="transmembrane region" description="Helical" evidence="12">
    <location>
        <begin position="316"/>
        <end position="340"/>
    </location>
</feature>
<keyword evidence="10 12" id="KW-0131">Cell cycle</keyword>
<feature type="transmembrane region" description="Helical" evidence="12">
    <location>
        <begin position="101"/>
        <end position="118"/>
    </location>
</feature>
<keyword evidence="12" id="KW-0460">Magnesium</keyword>
<dbReference type="PANTHER" id="PTHR22926:SF5">
    <property type="entry name" value="PHOSPHO-N-ACETYLMURAMOYL-PENTAPEPTIDE-TRANSFERASE HOMOLOG"/>
    <property type="match status" value="1"/>
</dbReference>
<dbReference type="Pfam" id="PF00953">
    <property type="entry name" value="Glycos_transf_4"/>
    <property type="match status" value="1"/>
</dbReference>
<dbReference type="PROSITE" id="PS01348">
    <property type="entry name" value="MRAY_2"/>
    <property type="match status" value="1"/>
</dbReference>
<comment type="similarity">
    <text evidence="2 12">Belongs to the glycosyltransferase 4 family. MraY subfamily.</text>
</comment>
<keyword evidence="12" id="KW-0479">Metal-binding</keyword>
<dbReference type="Pfam" id="PF10555">
    <property type="entry name" value="MraY_sig1"/>
    <property type="match status" value="1"/>
</dbReference>
<keyword evidence="7 12" id="KW-0573">Peptidoglycan synthesis</keyword>
<comment type="cofactor">
    <cofactor evidence="12">
        <name>Mg(2+)</name>
        <dbReference type="ChEBI" id="CHEBI:18420"/>
    </cofactor>
</comment>
<keyword evidence="12" id="KW-1003">Cell membrane</keyword>
<dbReference type="RefSeq" id="WP_316702374.1">
    <property type="nucleotide sequence ID" value="NZ_CP136336.1"/>
</dbReference>
<evidence type="ECO:0000256" key="8">
    <source>
        <dbReference type="ARBA" id="ARBA00022989"/>
    </source>
</evidence>
<dbReference type="InterPro" id="IPR003524">
    <property type="entry name" value="PNAcMuramoyl-5peptid_Trfase"/>
</dbReference>
<dbReference type="EMBL" id="CP136336">
    <property type="protein sequence ID" value="WOB09420.1"/>
    <property type="molecule type" value="Genomic_DNA"/>
</dbReference>
<dbReference type="GO" id="GO:0016740">
    <property type="term" value="F:transferase activity"/>
    <property type="evidence" value="ECO:0007669"/>
    <property type="project" value="UniProtKB-KW"/>
</dbReference>
<keyword evidence="6 12" id="KW-0133">Cell shape</keyword>
<sequence length="393" mass="43358">MLLSLTQWLQSLYPEQLGFLRVFQYLTFRAVLAAMTALLIGLAFGPWVIRRLTALKIGQPIREYGVQQHIAKSGTPTMGGVLTLIGIGVSTLLWFDWSNRFVWIVMIVTMGFGAIGWVDDWRKVVKKDPEGMRSREKFFWQSLIGLVAAIYLAFSVSETSNLRVLELFIRWVQSGFSNDLPPKADLMIPFVKTISYPLGVFGFIILSYLVIVGASNAVNLTDGLDGLAIMPVVMVGSALGVFAYVVGSSVYSKYLLFPYIPGAGELLIFCAAMAGAGLAFLWFNAHPAQVFMGDVGALSLGGALGTIAVITRQEIVLGIMGGIFVVEALSVMLQVSWFKYTKKKTGTGRRILKMAPLHHHFEKSGWKETQVVVRFWIITMLLCLVGLASLKLR</sequence>
<dbReference type="InterPro" id="IPR000715">
    <property type="entry name" value="Glycosyl_transferase_4"/>
</dbReference>
<evidence type="ECO:0000256" key="4">
    <source>
        <dbReference type="ARBA" id="ARBA00022679"/>
    </source>
</evidence>
<dbReference type="CDD" id="cd06852">
    <property type="entry name" value="GT_MraY"/>
    <property type="match status" value="1"/>
</dbReference>
<evidence type="ECO:0000256" key="6">
    <source>
        <dbReference type="ARBA" id="ARBA00022960"/>
    </source>
</evidence>
<evidence type="ECO:0000256" key="7">
    <source>
        <dbReference type="ARBA" id="ARBA00022984"/>
    </source>
</evidence>
<gene>
    <name evidence="12 14" type="primary">mraY</name>
    <name evidence="14" type="ORF">RXV79_04995</name>
</gene>
<organism evidence="14 15">
    <name type="scientific">Piscinibacter gummiphilus</name>
    <dbReference type="NCBI Taxonomy" id="946333"/>
    <lineage>
        <taxon>Bacteria</taxon>
        <taxon>Pseudomonadati</taxon>
        <taxon>Pseudomonadota</taxon>
        <taxon>Betaproteobacteria</taxon>
        <taxon>Burkholderiales</taxon>
        <taxon>Sphaerotilaceae</taxon>
        <taxon>Piscinibacter</taxon>
    </lineage>
</organism>
<dbReference type="NCBIfam" id="TIGR00445">
    <property type="entry name" value="mraY"/>
    <property type="match status" value="1"/>
</dbReference>
<evidence type="ECO:0000256" key="1">
    <source>
        <dbReference type="ARBA" id="ARBA00004141"/>
    </source>
</evidence>
<keyword evidence="4 12" id="KW-0808">Transferase</keyword>
<feature type="transmembrane region" description="Helical" evidence="12">
    <location>
        <begin position="226"/>
        <end position="246"/>
    </location>
</feature>
<keyword evidence="5 12" id="KW-0812">Transmembrane</keyword>
<dbReference type="HAMAP" id="MF_00038">
    <property type="entry name" value="MraY"/>
    <property type="match status" value="1"/>
</dbReference>
<feature type="transmembrane region" description="Helical" evidence="12">
    <location>
        <begin position="30"/>
        <end position="49"/>
    </location>
</feature>
<feature type="transmembrane region" description="Helical" evidence="12">
    <location>
        <begin position="371"/>
        <end position="390"/>
    </location>
</feature>
<feature type="transmembrane region" description="Helical" evidence="12">
    <location>
        <begin position="70"/>
        <end position="95"/>
    </location>
</feature>
<evidence type="ECO:0000256" key="11">
    <source>
        <dbReference type="ARBA" id="ARBA00023316"/>
    </source>
</evidence>
<comment type="catalytic activity">
    <reaction evidence="12">
        <text>UDP-N-acetyl-alpha-D-muramoyl-L-alanyl-gamma-D-glutamyl-meso-2,6-diaminopimeloyl-D-alanyl-D-alanine + di-trans,octa-cis-undecaprenyl phosphate = di-trans,octa-cis-undecaprenyl diphospho-N-acetyl-alpha-D-muramoyl-L-alanyl-D-glutamyl-meso-2,6-diaminopimeloyl-D-alanyl-D-alanine + UMP</text>
        <dbReference type="Rhea" id="RHEA:28386"/>
        <dbReference type="ChEBI" id="CHEBI:57865"/>
        <dbReference type="ChEBI" id="CHEBI:60392"/>
        <dbReference type="ChEBI" id="CHEBI:61386"/>
        <dbReference type="ChEBI" id="CHEBI:61387"/>
        <dbReference type="EC" id="2.7.8.13"/>
    </reaction>
</comment>
<protein>
    <recommendedName>
        <fullName evidence="12 13">Phospho-N-acetylmuramoyl-pentapeptide-transferase</fullName>
        <ecNumber evidence="12 13">2.7.8.13</ecNumber>
    </recommendedName>
    <alternativeName>
        <fullName evidence="12">UDP-MurNAc-pentapeptide phosphotransferase</fullName>
    </alternativeName>
</protein>
<keyword evidence="11 12" id="KW-0961">Cell wall biogenesis/degradation</keyword>
<evidence type="ECO:0000256" key="2">
    <source>
        <dbReference type="ARBA" id="ARBA00005583"/>
    </source>
</evidence>
<keyword evidence="8 12" id="KW-1133">Transmembrane helix</keyword>
<dbReference type="PANTHER" id="PTHR22926">
    <property type="entry name" value="PHOSPHO-N-ACETYLMURAMOYL-PENTAPEPTIDE-TRANSFERASE"/>
    <property type="match status" value="1"/>
</dbReference>
<comment type="function">
    <text evidence="12">Catalyzes the initial step of the lipid cycle reactions in the biosynthesis of the cell wall peptidoglycan: transfers peptidoglycan precursor phospho-MurNAc-pentapeptide from UDP-MurNAc-pentapeptide onto the lipid carrier undecaprenyl phosphate, yielding undecaprenyl-pyrophosphoryl-MurNAc-pentapeptide, known as lipid I.</text>
</comment>
<evidence type="ECO:0000256" key="3">
    <source>
        <dbReference type="ARBA" id="ARBA00022618"/>
    </source>
</evidence>
<feature type="transmembrane region" description="Helical" evidence="12">
    <location>
        <begin position="290"/>
        <end position="310"/>
    </location>
</feature>
<feature type="transmembrane region" description="Helical" evidence="12">
    <location>
        <begin position="194"/>
        <end position="214"/>
    </location>
</feature>
<dbReference type="InterPro" id="IPR018480">
    <property type="entry name" value="PNAcMuramoyl-5peptid_Trfase_CS"/>
</dbReference>
<dbReference type="EC" id="2.7.8.13" evidence="12 13"/>
<keyword evidence="15" id="KW-1185">Reference proteome</keyword>
<evidence type="ECO:0000313" key="14">
    <source>
        <dbReference type="EMBL" id="WOB09420.1"/>
    </source>
</evidence>